<dbReference type="Gene3D" id="3.30.420.180">
    <property type="entry name" value="CobE/GbiG C-terminal domain"/>
    <property type="match status" value="1"/>
</dbReference>
<dbReference type="InterPro" id="IPR036518">
    <property type="entry name" value="CobE/GbiG_C_sf"/>
</dbReference>
<dbReference type="Pfam" id="PF01890">
    <property type="entry name" value="CbiG_C"/>
    <property type="match status" value="1"/>
</dbReference>
<accession>A0A6G9YN52</accession>
<dbReference type="InterPro" id="IPR002750">
    <property type="entry name" value="CobE/GbiG_C"/>
</dbReference>
<dbReference type="PANTHER" id="PTHR37477:SF1">
    <property type="entry name" value="COBALT-PRECORRIN-5A HYDROLASE"/>
    <property type="match status" value="1"/>
</dbReference>
<protein>
    <submittedName>
        <fullName evidence="3">Cobalamin biosynthesis protein</fullName>
    </submittedName>
</protein>
<dbReference type="AlphaFoldDB" id="A0A6G9YN52"/>
<reference evidence="3 4" key="1">
    <citation type="journal article" date="2019" name="ACS Chem. Biol.">
        <title>Identification and Mobilization of a Cryptic Antibiotic Biosynthesis Gene Locus from a Human-Pathogenic Nocardia Isolate.</title>
        <authorList>
            <person name="Herisse M."/>
            <person name="Ishida K."/>
            <person name="Porter J.L."/>
            <person name="Howden B."/>
            <person name="Hertweck C."/>
            <person name="Stinear T.P."/>
            <person name="Pidot S.J."/>
        </authorList>
    </citation>
    <scope>NUCLEOTIDE SEQUENCE [LARGE SCALE GENOMIC DNA]</scope>
    <source>
        <strain evidence="3 4">AUSMDU00012717</strain>
    </source>
</reference>
<dbReference type="Proteomes" id="UP000503540">
    <property type="component" value="Chromosome"/>
</dbReference>
<sequence>MTGVERGSGRSPRVGAVSDPDSLPPRRIELAVGLGLRAGVSADRIIGAIREVAGDGVVAVIATIDRRAEEPGICDAAAYFGVPVLRYSAAEMAAVPVPNPSERVGSAVGTGSVAEAAALLAGGGPLLTAKRVVDGVTVATARCVRLDPGD</sequence>
<gene>
    <name evidence="3" type="ORF">F5544_32580</name>
</gene>
<feature type="region of interest" description="Disordered" evidence="1">
    <location>
        <begin position="1"/>
        <end position="21"/>
    </location>
</feature>
<keyword evidence="4" id="KW-1185">Reference proteome</keyword>
<evidence type="ECO:0000313" key="4">
    <source>
        <dbReference type="Proteomes" id="UP000503540"/>
    </source>
</evidence>
<proteinExistence type="predicted"/>
<dbReference type="InterPro" id="IPR052553">
    <property type="entry name" value="CbiG_hydrolase"/>
</dbReference>
<dbReference type="SUPFAM" id="SSF159664">
    <property type="entry name" value="CobE/GbiG C-terminal domain-like"/>
    <property type="match status" value="1"/>
</dbReference>
<name>A0A6G9YN52_9NOCA</name>
<organism evidence="3 4">
    <name type="scientific">Nocardia arthritidis</name>
    <dbReference type="NCBI Taxonomy" id="228602"/>
    <lineage>
        <taxon>Bacteria</taxon>
        <taxon>Bacillati</taxon>
        <taxon>Actinomycetota</taxon>
        <taxon>Actinomycetes</taxon>
        <taxon>Mycobacteriales</taxon>
        <taxon>Nocardiaceae</taxon>
        <taxon>Nocardia</taxon>
    </lineage>
</organism>
<dbReference type="PANTHER" id="PTHR37477">
    <property type="entry name" value="COBALT-PRECORRIN-5A HYDROLASE"/>
    <property type="match status" value="1"/>
</dbReference>
<feature type="domain" description="CobE/GbiG C-terminal" evidence="2">
    <location>
        <begin position="30"/>
        <end position="141"/>
    </location>
</feature>
<dbReference type="GO" id="GO:0009236">
    <property type="term" value="P:cobalamin biosynthetic process"/>
    <property type="evidence" value="ECO:0007669"/>
    <property type="project" value="InterPro"/>
</dbReference>
<dbReference type="EMBL" id="CP046172">
    <property type="protein sequence ID" value="QIS14353.1"/>
    <property type="molecule type" value="Genomic_DNA"/>
</dbReference>
<dbReference type="KEGG" id="nah:F5544_32580"/>
<dbReference type="RefSeq" id="WP_167476775.1">
    <property type="nucleotide sequence ID" value="NZ_CP046172.1"/>
</dbReference>
<evidence type="ECO:0000313" key="3">
    <source>
        <dbReference type="EMBL" id="QIS14353.1"/>
    </source>
</evidence>
<evidence type="ECO:0000259" key="2">
    <source>
        <dbReference type="Pfam" id="PF01890"/>
    </source>
</evidence>
<evidence type="ECO:0000256" key="1">
    <source>
        <dbReference type="SAM" id="MobiDB-lite"/>
    </source>
</evidence>